<protein>
    <submittedName>
        <fullName evidence="2">Uncharacterized protein</fullName>
    </submittedName>
</protein>
<proteinExistence type="predicted"/>
<feature type="region of interest" description="Disordered" evidence="1">
    <location>
        <begin position="1"/>
        <end position="141"/>
    </location>
</feature>
<evidence type="ECO:0000256" key="1">
    <source>
        <dbReference type="SAM" id="MobiDB-lite"/>
    </source>
</evidence>
<evidence type="ECO:0000313" key="2">
    <source>
        <dbReference type="EMBL" id="GCD99633.1"/>
    </source>
</evidence>
<keyword evidence="3" id="KW-1185">Reference proteome</keyword>
<feature type="region of interest" description="Disordered" evidence="1">
    <location>
        <begin position="269"/>
        <end position="306"/>
    </location>
</feature>
<reference evidence="2 3" key="1">
    <citation type="submission" date="2018-12" db="EMBL/GenBank/DDBJ databases">
        <title>Draft genome sequence of Embleya hyalina NBRC 13850T.</title>
        <authorList>
            <person name="Komaki H."/>
            <person name="Hosoyama A."/>
            <person name="Kimura A."/>
            <person name="Ichikawa N."/>
            <person name="Tamura T."/>
        </authorList>
    </citation>
    <scope>NUCLEOTIDE SEQUENCE [LARGE SCALE GENOMIC DNA]</scope>
    <source>
        <strain evidence="2 3">NBRC 13850</strain>
    </source>
</reference>
<sequence>MALVGRIGTILTGSPSPTNVRARTNPNSASIWTDRSTSSAHAGTVRARPPATADHANPTSGPQPHCESVRRDGNAAGFGVITKSWNTRRRKTSDHGEEDPMPSGRASPRDTTPTRTNNLRGRARGGILRHTHRHPAGNDHELCLTGPWRTREHRLAVANPDHTTTNGSSWALTTRPVTTHPETVAFAPHAHRRHPGPGRDHIPRTHHPHTLGLTRLAPVPDDLSRSWSRRHTQPCPPADSPDPPATEQATAAHGIPIPTAQNLTALHNTRESPRNRGNLSSHTRPSPPHTPLPASRNPSSQPYAPKTSRYICETPAQKSHTTHNNRPLTALRAALDPGFPSPRDFSACGITVAAAASNTRTDMHTIAMNTASVRRSPPWECSRQRRQRPHHTAQTVGIDPISARIPITNPTIRHSHRARPKWRPKNTTRMVCLV</sequence>
<dbReference type="Proteomes" id="UP000286931">
    <property type="component" value="Unassembled WGS sequence"/>
</dbReference>
<feature type="region of interest" description="Disordered" evidence="1">
    <location>
        <begin position="189"/>
        <end position="249"/>
    </location>
</feature>
<comment type="caution">
    <text evidence="2">The sequence shown here is derived from an EMBL/GenBank/DDBJ whole genome shotgun (WGS) entry which is preliminary data.</text>
</comment>
<feature type="compositionally biased region" description="Pro residues" evidence="1">
    <location>
        <begin position="234"/>
        <end position="244"/>
    </location>
</feature>
<dbReference type="EMBL" id="BIFH01000034">
    <property type="protein sequence ID" value="GCD99633.1"/>
    <property type="molecule type" value="Genomic_DNA"/>
</dbReference>
<organism evidence="2 3">
    <name type="scientific">Embleya hyalina</name>
    <dbReference type="NCBI Taxonomy" id="516124"/>
    <lineage>
        <taxon>Bacteria</taxon>
        <taxon>Bacillati</taxon>
        <taxon>Actinomycetota</taxon>
        <taxon>Actinomycetes</taxon>
        <taxon>Kitasatosporales</taxon>
        <taxon>Streptomycetaceae</taxon>
        <taxon>Embleya</taxon>
    </lineage>
</organism>
<gene>
    <name evidence="2" type="ORF">EHYA_07355</name>
</gene>
<feature type="compositionally biased region" description="Polar residues" evidence="1">
    <location>
        <begin position="11"/>
        <end position="41"/>
    </location>
</feature>
<evidence type="ECO:0000313" key="3">
    <source>
        <dbReference type="Proteomes" id="UP000286931"/>
    </source>
</evidence>
<dbReference type="AlphaFoldDB" id="A0A401YYH5"/>
<feature type="compositionally biased region" description="Basic residues" evidence="1">
    <location>
        <begin position="121"/>
        <end position="135"/>
    </location>
</feature>
<accession>A0A401YYH5</accession>
<name>A0A401YYH5_9ACTN</name>
<feature type="compositionally biased region" description="Polar residues" evidence="1">
    <location>
        <begin position="109"/>
        <end position="119"/>
    </location>
</feature>